<comment type="similarity">
    <text evidence="5">Belongs to the DHNA family.</text>
</comment>
<dbReference type="UniPathway" id="UPA00077">
    <property type="reaction ID" value="UER00155"/>
</dbReference>
<dbReference type="SMART" id="SM00905">
    <property type="entry name" value="FolB"/>
    <property type="match status" value="1"/>
</dbReference>
<organism evidence="18 19">
    <name type="scientific">Bifidobacterium actinocoloniiforme DSM 22766</name>
    <dbReference type="NCBI Taxonomy" id="1437605"/>
    <lineage>
        <taxon>Bacteria</taxon>
        <taxon>Bacillati</taxon>
        <taxon>Actinomycetota</taxon>
        <taxon>Actinomycetes</taxon>
        <taxon>Bifidobacteriales</taxon>
        <taxon>Bifidobacteriaceae</taxon>
        <taxon>Bifidobacterium</taxon>
    </lineage>
</organism>
<name>A0A086Z1N6_9BIFI</name>
<feature type="domain" description="Dihydroneopterin aldolase/epimerase" evidence="17">
    <location>
        <begin position="4"/>
        <end position="114"/>
    </location>
</feature>
<dbReference type="GO" id="GO:0003848">
    <property type="term" value="F:2-amino-4-hydroxy-6-hydroxymethyldihydropteridine diphosphokinase activity"/>
    <property type="evidence" value="ECO:0007669"/>
    <property type="project" value="UniProtKB-EC"/>
</dbReference>
<dbReference type="PANTHER" id="PTHR42844">
    <property type="entry name" value="DIHYDRONEOPTERIN ALDOLASE 1-RELATED"/>
    <property type="match status" value="1"/>
</dbReference>
<evidence type="ECO:0000259" key="17">
    <source>
        <dbReference type="SMART" id="SM00905"/>
    </source>
</evidence>
<dbReference type="PANTHER" id="PTHR42844:SF1">
    <property type="entry name" value="DIHYDRONEOPTERIN ALDOLASE 1-RELATED"/>
    <property type="match status" value="1"/>
</dbReference>
<keyword evidence="11" id="KW-0418">Kinase</keyword>
<evidence type="ECO:0000256" key="3">
    <source>
        <dbReference type="ARBA" id="ARBA00005013"/>
    </source>
</evidence>
<comment type="caution">
    <text evidence="18">The sequence shown here is derived from an EMBL/GenBank/DDBJ whole genome shotgun (WGS) entry which is preliminary data.</text>
</comment>
<dbReference type="EMBL" id="JGYK01000001">
    <property type="protein sequence ID" value="KFI40436.1"/>
    <property type="molecule type" value="Genomic_DNA"/>
</dbReference>
<evidence type="ECO:0000256" key="13">
    <source>
        <dbReference type="ARBA" id="ARBA00022909"/>
    </source>
</evidence>
<evidence type="ECO:0000256" key="15">
    <source>
        <dbReference type="ARBA" id="ARBA00032903"/>
    </source>
</evidence>
<dbReference type="InterPro" id="IPR006156">
    <property type="entry name" value="Dihydroneopterin_aldolase"/>
</dbReference>
<evidence type="ECO:0000256" key="12">
    <source>
        <dbReference type="ARBA" id="ARBA00022840"/>
    </source>
</evidence>
<dbReference type="GO" id="GO:0005524">
    <property type="term" value="F:ATP binding"/>
    <property type="evidence" value="ECO:0007669"/>
    <property type="project" value="UniProtKB-KW"/>
</dbReference>
<dbReference type="STRING" id="1437605.AB656_04300"/>
<feature type="region of interest" description="Disordered" evidence="16">
    <location>
        <begin position="114"/>
        <end position="167"/>
    </location>
</feature>
<dbReference type="Pfam" id="PF01288">
    <property type="entry name" value="HPPK"/>
    <property type="match status" value="1"/>
</dbReference>
<evidence type="ECO:0000313" key="18">
    <source>
        <dbReference type="EMBL" id="KFI40436.1"/>
    </source>
</evidence>
<dbReference type="EC" id="4.1.2.25" evidence="7"/>
<reference evidence="18 19" key="1">
    <citation type="submission" date="2014-03" db="EMBL/GenBank/DDBJ databases">
        <title>Genomics of Bifidobacteria.</title>
        <authorList>
            <person name="Ventura M."/>
            <person name="Milani C."/>
            <person name="Lugli G.A."/>
        </authorList>
    </citation>
    <scope>NUCLEOTIDE SEQUENCE [LARGE SCALE GENOMIC DNA]</scope>
    <source>
        <strain evidence="18 19">DSM 22766</strain>
    </source>
</reference>
<evidence type="ECO:0000256" key="2">
    <source>
        <dbReference type="ARBA" id="ARBA00001353"/>
    </source>
</evidence>
<dbReference type="InterPro" id="IPR043133">
    <property type="entry name" value="GTP-CH-I_C/QueF"/>
</dbReference>
<dbReference type="InterPro" id="IPR006157">
    <property type="entry name" value="FolB_dom"/>
</dbReference>
<protein>
    <recommendedName>
        <fullName evidence="15">7,8-dihydroneopterin aldolase</fullName>
        <ecNumber evidence="8">2.7.6.3</ecNumber>
        <ecNumber evidence="7">4.1.2.25</ecNumber>
    </recommendedName>
</protein>
<evidence type="ECO:0000256" key="14">
    <source>
        <dbReference type="ARBA" id="ARBA00023239"/>
    </source>
</evidence>
<comment type="catalytic activity">
    <reaction evidence="2">
        <text>7,8-dihydroneopterin = 6-hydroxymethyl-7,8-dihydropterin + glycolaldehyde</text>
        <dbReference type="Rhea" id="RHEA:10540"/>
        <dbReference type="ChEBI" id="CHEBI:17001"/>
        <dbReference type="ChEBI" id="CHEBI:17071"/>
        <dbReference type="ChEBI" id="CHEBI:44841"/>
        <dbReference type="EC" id="4.1.2.25"/>
    </reaction>
</comment>
<evidence type="ECO:0000256" key="8">
    <source>
        <dbReference type="ARBA" id="ARBA00013253"/>
    </source>
</evidence>
<evidence type="ECO:0000256" key="5">
    <source>
        <dbReference type="ARBA" id="ARBA00005708"/>
    </source>
</evidence>
<keyword evidence="19" id="KW-1185">Reference proteome</keyword>
<comment type="similarity">
    <text evidence="6">In the N-terminal section; belongs to the DHNA family.</text>
</comment>
<comment type="pathway">
    <text evidence="4">Cofactor biosynthesis; tetrahydrofolate biosynthesis; 2-amino-4-hydroxy-6-hydroxymethyl-7,8-dihydropteridine diphosphate from 7,8-dihydroneopterin triphosphate: step 4/4.</text>
</comment>
<accession>A0A086Z1N6</accession>
<keyword evidence="13" id="KW-0289">Folate biosynthesis</keyword>
<sequence length="357" mass="37533">MDSIQLTGIRATPRGSGYGRPFAYMVDVALHLDLSAAGSQDDLTQTVDYVQVARRIVTLIEGMDAQLVETVASRVADSILLSHQVRSVEVTVHRLEAGRQTGVDMDGVSVSLTRRADCGPDDQASPAALASGQAGERSRLRQSFHEHPSSGGRRGPNGEGGGSAEVGEVGTASHRAVVAMSGGIGPVESAMRTAIVSLDGVPGSQVIGISPLYRSQGAGGGDLLCSVVIVETPMGPLDLLSALRVIESAHGRSRSLRLDSYPLDLRLIDMDGSVWSAEDLRSSQPSPLAIEGSESLQFLPDQEAWRQATVLKPWADLEPQAQLLGPHGGMVADLAQEAPDYEQVALVSDSWILGGSV</sequence>
<evidence type="ECO:0000256" key="4">
    <source>
        <dbReference type="ARBA" id="ARBA00005051"/>
    </source>
</evidence>
<dbReference type="RefSeq" id="WP_033503550.1">
    <property type="nucleotide sequence ID" value="NZ_CP011786.1"/>
</dbReference>
<comment type="pathway">
    <text evidence="3">Cofactor biosynthesis; tetrahydrofolate biosynthesis; 2-amino-4-hydroxy-6-hydroxymethyl-7,8-dihydropteridine diphosphate from 7,8-dihydroneopterin triphosphate: step 3/4.</text>
</comment>
<dbReference type="InterPro" id="IPR035907">
    <property type="entry name" value="Hppk_sf"/>
</dbReference>
<evidence type="ECO:0000256" key="1">
    <source>
        <dbReference type="ARBA" id="ARBA00000198"/>
    </source>
</evidence>
<evidence type="ECO:0000313" key="19">
    <source>
        <dbReference type="Proteomes" id="UP000029015"/>
    </source>
</evidence>
<dbReference type="GO" id="GO:0046654">
    <property type="term" value="P:tetrahydrofolate biosynthetic process"/>
    <property type="evidence" value="ECO:0007669"/>
    <property type="project" value="UniProtKB-UniPathway"/>
</dbReference>
<dbReference type="EC" id="2.7.6.3" evidence="8"/>
<dbReference type="SUPFAM" id="SSF55083">
    <property type="entry name" value="6-hydroxymethyl-7,8-dihydropterin pyrophosphokinase, HPPK"/>
    <property type="match status" value="1"/>
</dbReference>
<dbReference type="GO" id="GO:0016301">
    <property type="term" value="F:kinase activity"/>
    <property type="evidence" value="ECO:0007669"/>
    <property type="project" value="UniProtKB-KW"/>
</dbReference>
<keyword evidence="9" id="KW-0808">Transferase</keyword>
<dbReference type="Proteomes" id="UP000029015">
    <property type="component" value="Unassembled WGS sequence"/>
</dbReference>
<feature type="compositionally biased region" description="Gly residues" evidence="16">
    <location>
        <begin position="152"/>
        <end position="164"/>
    </location>
</feature>
<evidence type="ECO:0000256" key="6">
    <source>
        <dbReference type="ARBA" id="ARBA00009640"/>
    </source>
</evidence>
<dbReference type="GO" id="GO:0046656">
    <property type="term" value="P:folic acid biosynthetic process"/>
    <property type="evidence" value="ECO:0007669"/>
    <property type="project" value="UniProtKB-KW"/>
</dbReference>
<comment type="catalytic activity">
    <reaction evidence="1">
        <text>6-hydroxymethyl-7,8-dihydropterin + ATP = (7,8-dihydropterin-6-yl)methyl diphosphate + AMP + H(+)</text>
        <dbReference type="Rhea" id="RHEA:11412"/>
        <dbReference type="ChEBI" id="CHEBI:15378"/>
        <dbReference type="ChEBI" id="CHEBI:30616"/>
        <dbReference type="ChEBI" id="CHEBI:44841"/>
        <dbReference type="ChEBI" id="CHEBI:72950"/>
        <dbReference type="ChEBI" id="CHEBI:456215"/>
        <dbReference type="EC" id="2.7.6.3"/>
    </reaction>
</comment>
<dbReference type="Pfam" id="PF02152">
    <property type="entry name" value="FolB"/>
    <property type="match status" value="1"/>
</dbReference>
<keyword evidence="12" id="KW-0067">ATP-binding</keyword>
<feature type="compositionally biased region" description="Basic and acidic residues" evidence="16">
    <location>
        <begin position="136"/>
        <end position="148"/>
    </location>
</feature>
<dbReference type="KEGG" id="bact:AB656_04300"/>
<evidence type="ECO:0000256" key="7">
    <source>
        <dbReference type="ARBA" id="ARBA00013043"/>
    </source>
</evidence>
<dbReference type="GO" id="GO:0005737">
    <property type="term" value="C:cytoplasm"/>
    <property type="evidence" value="ECO:0007669"/>
    <property type="project" value="TreeGrafter"/>
</dbReference>
<dbReference type="InterPro" id="IPR000550">
    <property type="entry name" value="Hppk"/>
</dbReference>
<evidence type="ECO:0000256" key="11">
    <source>
        <dbReference type="ARBA" id="ARBA00022777"/>
    </source>
</evidence>
<dbReference type="PATRIC" id="fig|1437605.7.peg.887"/>
<dbReference type="Gene3D" id="3.30.70.560">
    <property type="entry name" value="7,8-Dihydro-6-hydroxymethylpterin-pyrophosphokinase HPPK"/>
    <property type="match status" value="1"/>
</dbReference>
<dbReference type="Gene3D" id="3.30.1130.10">
    <property type="match status" value="1"/>
</dbReference>
<dbReference type="AlphaFoldDB" id="A0A086Z1N6"/>
<gene>
    <name evidence="18" type="ORF">BACT_1140</name>
</gene>
<dbReference type="SUPFAM" id="SSF55620">
    <property type="entry name" value="Tetrahydrobiopterin biosynthesis enzymes-like"/>
    <property type="match status" value="1"/>
</dbReference>
<evidence type="ECO:0000256" key="16">
    <source>
        <dbReference type="SAM" id="MobiDB-lite"/>
    </source>
</evidence>
<keyword evidence="14 18" id="KW-0456">Lyase</keyword>
<dbReference type="OrthoDB" id="9808041at2"/>
<evidence type="ECO:0000256" key="9">
    <source>
        <dbReference type="ARBA" id="ARBA00022679"/>
    </source>
</evidence>
<dbReference type="NCBIfam" id="TIGR00526">
    <property type="entry name" value="folB_dom"/>
    <property type="match status" value="1"/>
</dbReference>
<dbReference type="eggNOG" id="COG0801">
    <property type="taxonomic scope" value="Bacteria"/>
</dbReference>
<keyword evidence="10" id="KW-0547">Nucleotide-binding</keyword>
<proteinExistence type="inferred from homology"/>
<evidence type="ECO:0000256" key="10">
    <source>
        <dbReference type="ARBA" id="ARBA00022741"/>
    </source>
</evidence>
<dbReference type="eggNOG" id="COG1539">
    <property type="taxonomic scope" value="Bacteria"/>
</dbReference>
<dbReference type="GO" id="GO:0004150">
    <property type="term" value="F:dihydroneopterin aldolase activity"/>
    <property type="evidence" value="ECO:0007669"/>
    <property type="project" value="UniProtKB-EC"/>
</dbReference>